<dbReference type="PROSITE" id="PS51257">
    <property type="entry name" value="PROKAR_LIPOPROTEIN"/>
    <property type="match status" value="1"/>
</dbReference>
<proteinExistence type="predicted"/>
<sequence length="722" mass="76948">MNKTWQISRQRQQKACVPSAIVIGCLLALLSRPVSAEVRDERWRWSNPLPHGNNVMDMKVSTDLSVQVGDGGSLYVQRSDGRWAPANTGTENYLRSTALLGDRIIATGESGTILWSDDGVDFEQASLSPALVYDDWFEGVTVSGQRAVAVGDWGMIYTSTNGSSWTSATSNTEEWLRGVAAGNGGFVAVGENGTILRASQAAASWSLKTSNTPEHLNRVRFLGTSGSGQFYAVGNKGTLLNSADGISWSSMASGSTNDLYDVAMNNAGLLLVGDQEMRTSIDGGASWVDQINDLPTNTPPAWVYLSAHGKANSWLVAGRTGLLMEGASTNGIDWAWQPSPDDSSHAWLWDMTVQNGIYIAVGDLAHIKTSLDGILWDQEVVPVSHTNTVLLGVGGTSNLLVAVGNAGNVLVSQAGLQELSVTNGAVATNIVAQTYGVVWTNLASFTTNSLQGVAATDGLFIVTGEAGIVFTSPDGTNWTERATPTANFLSSGAIGSGVCVAVGNEGTLIRSTTDGASWSAIPMATTDWLYRVRWIENQFVVVGENGTIFTSPDGSTWTPRASGSTRWLTDVAYADGQWFVSGYQGTLLTSTNLADWSELPLPTGKSLFSAATKDGQLVLAGIEGVTLRNRIVPQTTPVLLLDYSQSIAVDTNAVDTVYELFLFGGEPDQFFDFQSSTNLTGSWTNLNGTLEMYDASGTLYAIRTRDATNAPAAEFYRTELVD</sequence>
<gene>
    <name evidence="2" type="ORF">PDESU_05881</name>
</gene>
<dbReference type="AlphaFoldDB" id="A0A6C2UB72"/>
<dbReference type="Proteomes" id="UP000366872">
    <property type="component" value="Unassembled WGS sequence"/>
</dbReference>
<dbReference type="EMBL" id="CAAHFG010000004">
    <property type="protein sequence ID" value="VGO17285.1"/>
    <property type="molecule type" value="Genomic_DNA"/>
</dbReference>
<evidence type="ECO:0000313" key="2">
    <source>
        <dbReference type="EMBL" id="VGO17285.1"/>
    </source>
</evidence>
<evidence type="ECO:0000259" key="1">
    <source>
        <dbReference type="Pfam" id="PF25852"/>
    </source>
</evidence>
<protein>
    <recommendedName>
        <fullName evidence="1">DUF6242 domain-containing protein</fullName>
    </recommendedName>
</protein>
<dbReference type="Pfam" id="PF25852">
    <property type="entry name" value="DUF6242_C"/>
    <property type="match status" value="1"/>
</dbReference>
<reference evidence="2 3" key="1">
    <citation type="submission" date="2019-04" db="EMBL/GenBank/DDBJ databases">
        <authorList>
            <person name="Van Vliet M D."/>
        </authorList>
    </citation>
    <scope>NUCLEOTIDE SEQUENCE [LARGE SCALE GENOMIC DNA]</scope>
    <source>
        <strain evidence="2 3">F1</strain>
    </source>
</reference>
<evidence type="ECO:0000313" key="3">
    <source>
        <dbReference type="Proteomes" id="UP000366872"/>
    </source>
</evidence>
<accession>A0A6C2UB72</accession>
<dbReference type="RefSeq" id="WP_136082769.1">
    <property type="nucleotide sequence ID" value="NZ_CAAHFG010000004.1"/>
</dbReference>
<dbReference type="SUPFAM" id="SSF110296">
    <property type="entry name" value="Oligoxyloglucan reducing end-specific cellobiohydrolase"/>
    <property type="match status" value="2"/>
</dbReference>
<organism evidence="2 3">
    <name type="scientific">Pontiella desulfatans</name>
    <dbReference type="NCBI Taxonomy" id="2750659"/>
    <lineage>
        <taxon>Bacteria</taxon>
        <taxon>Pseudomonadati</taxon>
        <taxon>Kiritimatiellota</taxon>
        <taxon>Kiritimatiellia</taxon>
        <taxon>Kiritimatiellales</taxon>
        <taxon>Pontiellaceae</taxon>
        <taxon>Pontiella</taxon>
    </lineage>
</organism>
<dbReference type="InterPro" id="IPR058667">
    <property type="entry name" value="DUF6242_C"/>
</dbReference>
<name>A0A6C2UB72_PONDE</name>
<keyword evidence="3" id="KW-1185">Reference proteome</keyword>
<feature type="domain" description="DUF6242" evidence="1">
    <location>
        <begin position="201"/>
        <end position="318"/>
    </location>
</feature>